<dbReference type="NCBIfam" id="TIGR03061">
    <property type="entry name" value="pip_yhgE_Nterm"/>
    <property type="match status" value="1"/>
</dbReference>
<comment type="caution">
    <text evidence="7">The sequence shown here is derived from an EMBL/GenBank/DDBJ whole genome shotgun (WGS) entry which is preliminary data.</text>
</comment>
<sequence>MTGNVVSIIIAIGLVVIPGLFAWFNIGACWDPFANTGNLKFAIANEDEGYTSDLLPTTINVGDDIVNTLHENSDLDWTFTTADQAIDGTKSGTYYGAVVIPKDFSKDLMTFFTSDATHATLDYYDNEKLNALAPKITGQGADEIAYEINEMFAKTITSSALSIMSSLIDQLSTPEAQTRLQNFSGNIGDLASSLGDSATALTTYSDLTTATQQLLDSSVALVKNADSSAQDAVNELKDAKSSVDDLTGALDTTVTTLGNAISAASTSLGSVSTQLDTLLDDSSTTATDAATSLTSLDTQVDTVASDFQSVRDAINTLAGNISGESSDNSTATTVASTAKSTLESVVTRLDSAISLIKQVSSDLTTASQKITDKTSAAADDKAAVKSLISQATAAIDGISSDFDSDVKPDLTSMNTAFTSAASELSTAVGELKSAFGDLDSTTADADTALANARSAIADAASSMTQTASKLTDFQTKLDDALKSGDLQKVKDIIGTDTSTLAATLAAPVSLETKAIYPVANFGTSMTPYYTFIPLWTGSLLLVVCLKTSVSRRRQKELGNPKPHQLFIGHYLFFLLLAELQVTFSMAGTLLFLRVQAIHPLLFFCSGWLSALVYSLFVYTMVLSFGNIGKAIGVLMLVMQISGSNGAYPLVLLPTLTQEISPWLPMTYSIKAIRGAIAGIYANDYWIAMGHLALFIPPLLLLGLLVRKPLMGFNRWYAAKVESTKLLG</sequence>
<evidence type="ECO:0000259" key="6">
    <source>
        <dbReference type="Pfam" id="PF12698"/>
    </source>
</evidence>
<feature type="transmembrane region" description="Helical" evidence="5">
    <location>
        <begin position="5"/>
        <end position="24"/>
    </location>
</feature>
<dbReference type="PANTHER" id="PTHR43077">
    <property type="entry name" value="TRANSPORT PERMEASE YVFS-RELATED"/>
    <property type="match status" value="1"/>
</dbReference>
<dbReference type="Proteomes" id="UP000469292">
    <property type="component" value="Unassembled WGS sequence"/>
</dbReference>
<dbReference type="InterPro" id="IPR017500">
    <property type="entry name" value="Phage_infect_YhgE_N"/>
</dbReference>
<dbReference type="Gene3D" id="3.40.1710.10">
    <property type="entry name" value="abc type-2 transporter like domain"/>
    <property type="match status" value="1"/>
</dbReference>
<accession>A0A6I5N7P6</accession>
<keyword evidence="3 5" id="KW-1133">Transmembrane helix</keyword>
<dbReference type="GO" id="GO:0140359">
    <property type="term" value="F:ABC-type transporter activity"/>
    <property type="evidence" value="ECO:0007669"/>
    <property type="project" value="InterPro"/>
</dbReference>
<dbReference type="InterPro" id="IPR051328">
    <property type="entry name" value="T7SS_ABC-Transporter"/>
</dbReference>
<evidence type="ECO:0000256" key="2">
    <source>
        <dbReference type="ARBA" id="ARBA00022692"/>
    </source>
</evidence>
<gene>
    <name evidence="7" type="ORF">F6S87_04495</name>
</gene>
<dbReference type="InterPro" id="IPR013525">
    <property type="entry name" value="ABC2_TM"/>
</dbReference>
<organism evidence="7 8">
    <name type="scientific">Bifidobacterium choloepi</name>
    <dbReference type="NCBI Taxonomy" id="2614131"/>
    <lineage>
        <taxon>Bacteria</taxon>
        <taxon>Bacillati</taxon>
        <taxon>Actinomycetota</taxon>
        <taxon>Actinomycetes</taxon>
        <taxon>Bifidobacteriales</taxon>
        <taxon>Bifidobacteriaceae</taxon>
        <taxon>Bifidobacterium</taxon>
    </lineage>
</organism>
<dbReference type="NCBIfam" id="TIGR03062">
    <property type="entry name" value="pip_yhgE_Cterm"/>
    <property type="match status" value="1"/>
</dbReference>
<dbReference type="AlphaFoldDB" id="A0A6I5N7P6"/>
<feature type="domain" description="ABC-2 type transporter transmembrane" evidence="6">
    <location>
        <begin position="14"/>
        <end position="167"/>
    </location>
</feature>
<reference evidence="7 8" key="1">
    <citation type="submission" date="2019-09" db="EMBL/GenBank/DDBJ databases">
        <title>Phylogenetic characterization of a novel taxon of the genus Bifidobacterium: Bifidobacterium choloepi sp. nov.</title>
        <authorList>
            <person name="Modesto M."/>
            <person name="Satti M."/>
        </authorList>
    </citation>
    <scope>NUCLEOTIDE SEQUENCE [LARGE SCALE GENOMIC DNA]</scope>
    <source>
        <strain evidence="7 8">BRDM6</strain>
    </source>
</reference>
<protein>
    <submittedName>
        <fullName evidence="7">YhgE/Pip domain-containing protein</fullName>
    </submittedName>
</protein>
<keyword evidence="4 5" id="KW-0472">Membrane</keyword>
<feature type="transmembrane region" description="Helical" evidence="5">
    <location>
        <begin position="684"/>
        <end position="705"/>
    </location>
</feature>
<dbReference type="InterPro" id="IPR017501">
    <property type="entry name" value="Phage_infect_YhgE_C"/>
</dbReference>
<evidence type="ECO:0000256" key="3">
    <source>
        <dbReference type="ARBA" id="ARBA00022989"/>
    </source>
</evidence>
<dbReference type="EMBL" id="VYSG01000001">
    <property type="protein sequence ID" value="NEG69871.1"/>
    <property type="molecule type" value="Genomic_DNA"/>
</dbReference>
<name>A0A6I5N7P6_9BIFI</name>
<evidence type="ECO:0000256" key="5">
    <source>
        <dbReference type="SAM" id="Phobius"/>
    </source>
</evidence>
<evidence type="ECO:0000313" key="7">
    <source>
        <dbReference type="EMBL" id="NEG69871.1"/>
    </source>
</evidence>
<keyword evidence="2 5" id="KW-0812">Transmembrane</keyword>
<comment type="subcellular location">
    <subcellularLocation>
        <location evidence="1">Membrane</location>
        <topology evidence="1">Multi-pass membrane protein</topology>
    </subcellularLocation>
</comment>
<proteinExistence type="predicted"/>
<feature type="transmembrane region" description="Helical" evidence="5">
    <location>
        <begin position="570"/>
        <end position="594"/>
    </location>
</feature>
<dbReference type="RefSeq" id="WP_163227589.1">
    <property type="nucleotide sequence ID" value="NZ_VYSG01000001.1"/>
</dbReference>
<evidence type="ECO:0000256" key="4">
    <source>
        <dbReference type="ARBA" id="ARBA00023136"/>
    </source>
</evidence>
<keyword evidence="8" id="KW-1185">Reference proteome</keyword>
<evidence type="ECO:0000256" key="1">
    <source>
        <dbReference type="ARBA" id="ARBA00004141"/>
    </source>
</evidence>
<dbReference type="GO" id="GO:0016020">
    <property type="term" value="C:membrane"/>
    <property type="evidence" value="ECO:0007669"/>
    <property type="project" value="UniProtKB-SubCell"/>
</dbReference>
<feature type="transmembrane region" description="Helical" evidence="5">
    <location>
        <begin position="528"/>
        <end position="549"/>
    </location>
</feature>
<dbReference type="PANTHER" id="PTHR43077:SF10">
    <property type="entry name" value="TRANSPORT PERMEASE PROTEIN"/>
    <property type="match status" value="1"/>
</dbReference>
<feature type="domain" description="ABC-2 type transporter transmembrane" evidence="6">
    <location>
        <begin position="341"/>
        <end position="703"/>
    </location>
</feature>
<feature type="transmembrane region" description="Helical" evidence="5">
    <location>
        <begin position="633"/>
        <end position="655"/>
    </location>
</feature>
<evidence type="ECO:0000313" key="8">
    <source>
        <dbReference type="Proteomes" id="UP000469292"/>
    </source>
</evidence>
<feature type="transmembrane region" description="Helical" evidence="5">
    <location>
        <begin position="600"/>
        <end position="621"/>
    </location>
</feature>
<dbReference type="Pfam" id="PF12698">
    <property type="entry name" value="ABC2_membrane_3"/>
    <property type="match status" value="2"/>
</dbReference>